<evidence type="ECO:0008006" key="3">
    <source>
        <dbReference type="Google" id="ProtNLM"/>
    </source>
</evidence>
<dbReference type="RefSeq" id="WP_343923717.1">
    <property type="nucleotide sequence ID" value="NZ_BAAAIR010000034.1"/>
</dbReference>
<dbReference type="Proteomes" id="UP001595937">
    <property type="component" value="Unassembled WGS sequence"/>
</dbReference>
<gene>
    <name evidence="1" type="ORF">ACFPK8_10030</name>
</gene>
<dbReference type="GeneID" id="303297170"/>
<proteinExistence type="predicted"/>
<accession>A0ABW0FFT6</accession>
<evidence type="ECO:0000313" key="2">
    <source>
        <dbReference type="Proteomes" id="UP001595937"/>
    </source>
</evidence>
<organism evidence="1 2">
    <name type="scientific">Brachybacterium tyrofermentans</name>
    <dbReference type="NCBI Taxonomy" id="47848"/>
    <lineage>
        <taxon>Bacteria</taxon>
        <taxon>Bacillati</taxon>
        <taxon>Actinomycetota</taxon>
        <taxon>Actinomycetes</taxon>
        <taxon>Micrococcales</taxon>
        <taxon>Dermabacteraceae</taxon>
        <taxon>Brachybacterium</taxon>
    </lineage>
</organism>
<dbReference type="EMBL" id="JBHSLN010000023">
    <property type="protein sequence ID" value="MFC5297848.1"/>
    <property type="molecule type" value="Genomic_DNA"/>
</dbReference>
<protein>
    <recommendedName>
        <fullName evidence="3">DUF1905 domain-containing protein</fullName>
    </recommendedName>
</protein>
<evidence type="ECO:0000313" key="1">
    <source>
        <dbReference type="EMBL" id="MFC5297848.1"/>
    </source>
</evidence>
<name>A0ABW0FFT6_9MICO</name>
<reference evidence="2" key="1">
    <citation type="journal article" date="2019" name="Int. J. Syst. Evol. Microbiol.">
        <title>The Global Catalogue of Microorganisms (GCM) 10K type strain sequencing project: providing services to taxonomists for standard genome sequencing and annotation.</title>
        <authorList>
            <consortium name="The Broad Institute Genomics Platform"/>
            <consortium name="The Broad Institute Genome Sequencing Center for Infectious Disease"/>
            <person name="Wu L."/>
            <person name="Ma J."/>
        </authorList>
    </citation>
    <scope>NUCLEOTIDE SEQUENCE [LARGE SCALE GENOMIC DNA]</scope>
    <source>
        <strain evidence="2">CGMCC 1.16455</strain>
    </source>
</reference>
<keyword evidence="2" id="KW-1185">Reference proteome</keyword>
<sequence length="119" mass="13007">MTHINIEPHQIRLEFPGWESLMTRRGTVTVPLSALRGVQVEPGWTSEVLGIRCGLVISGYRAVGTFRHPSGTRRLVSMTRGLPLLRLEVDRAATGFDEMLLSTRDGAAIADSLHAGARS</sequence>
<comment type="caution">
    <text evidence="1">The sequence shown here is derived from an EMBL/GenBank/DDBJ whole genome shotgun (WGS) entry which is preliminary data.</text>
</comment>